<evidence type="ECO:0000256" key="1">
    <source>
        <dbReference type="SAM" id="MobiDB-lite"/>
    </source>
</evidence>
<sequence length="346" mass="37841">MSQKGRSQTASALAAATQLGHKRDAAQHTHAELEARRTPGPRVLPQRPPRRPPPPPGPRVPRRPHPLAARRRPRVSPALAPRPPPRSSARHATFAFKVQAMKIFLGVLENDIIGQDVGLSDVDPRRLASGEWDECVFVGELLCWLGKTMGVLPSTSAGGVDPLPERFARRSGTVSSSAHSTVPSNLSLTRLWGRAPSSARPPPTPIAGRRDAPPRRPRCIHEIEEPSLIFTPVAESSVVIGPENGVEYCDCPSETTHVRPYAESRSTPVRYHGWIERADDDSEVRSFEASRRTRAAGTSRRVSSGSRSSGFITRHTSPAEYTLALMSERAKLLTELAALKTPPRKR</sequence>
<feature type="region of interest" description="Disordered" evidence="1">
    <location>
        <begin position="193"/>
        <end position="216"/>
    </location>
</feature>
<feature type="compositionally biased region" description="Basic residues" evidence="1">
    <location>
        <begin position="60"/>
        <end position="74"/>
    </location>
</feature>
<dbReference type="Proteomes" id="UP000298390">
    <property type="component" value="Unassembled WGS sequence"/>
</dbReference>
<reference evidence="2 3" key="1">
    <citation type="submission" date="2019-01" db="EMBL/GenBank/DDBJ databases">
        <title>Genome sequencing of the rare red list fungi Fomitopsis rosea.</title>
        <authorList>
            <person name="Buettner E."/>
            <person name="Kellner H."/>
        </authorList>
    </citation>
    <scope>NUCLEOTIDE SEQUENCE [LARGE SCALE GENOMIC DNA]</scope>
    <source>
        <strain evidence="2 3">DSM 105464</strain>
    </source>
</reference>
<evidence type="ECO:0000313" key="3">
    <source>
        <dbReference type="Proteomes" id="UP000298390"/>
    </source>
</evidence>
<accession>A0A4Y9XLI4</accession>
<name>A0A4Y9XLI4_9APHY</name>
<feature type="compositionally biased region" description="Basic and acidic residues" evidence="1">
    <location>
        <begin position="21"/>
        <end position="37"/>
    </location>
</feature>
<comment type="caution">
    <text evidence="2">The sequence shown here is derived from an EMBL/GenBank/DDBJ whole genome shotgun (WGS) entry which is preliminary data.</text>
</comment>
<protein>
    <submittedName>
        <fullName evidence="2">Uncharacterized protein</fullName>
    </submittedName>
</protein>
<proteinExistence type="predicted"/>
<evidence type="ECO:0000313" key="2">
    <source>
        <dbReference type="EMBL" id="TFY50925.1"/>
    </source>
</evidence>
<dbReference type="EMBL" id="SEKV01001328">
    <property type="protein sequence ID" value="TFY50925.1"/>
    <property type="molecule type" value="Genomic_DNA"/>
</dbReference>
<feature type="compositionally biased region" description="Low complexity" evidence="1">
    <location>
        <begin position="295"/>
        <end position="313"/>
    </location>
</feature>
<feature type="region of interest" description="Disordered" evidence="1">
    <location>
        <begin position="288"/>
        <end position="313"/>
    </location>
</feature>
<feature type="region of interest" description="Disordered" evidence="1">
    <location>
        <begin position="1"/>
        <end position="88"/>
    </location>
</feature>
<organism evidence="2 3">
    <name type="scientific">Rhodofomes roseus</name>
    <dbReference type="NCBI Taxonomy" id="34475"/>
    <lineage>
        <taxon>Eukaryota</taxon>
        <taxon>Fungi</taxon>
        <taxon>Dikarya</taxon>
        <taxon>Basidiomycota</taxon>
        <taxon>Agaricomycotina</taxon>
        <taxon>Agaricomycetes</taxon>
        <taxon>Polyporales</taxon>
        <taxon>Rhodofomes</taxon>
    </lineage>
</organism>
<dbReference type="AlphaFoldDB" id="A0A4Y9XLI4"/>
<gene>
    <name evidence="2" type="ORF">EVJ58_g10827</name>
</gene>
<feature type="compositionally biased region" description="Low complexity" evidence="1">
    <location>
        <begin position="7"/>
        <end position="19"/>
    </location>
</feature>